<dbReference type="RefSeq" id="WP_013478296.1">
    <property type="nucleotide sequence ID" value="NC_014816.1"/>
</dbReference>
<organism evidence="9 10">
    <name type="scientific">Asticcacaulis excentricus (strain ATCC 15261 / DSM 4724 / KCTC 12464 / NCIMB 9791 / VKM B-1370 / CB 48)</name>
    <dbReference type="NCBI Taxonomy" id="573065"/>
    <lineage>
        <taxon>Bacteria</taxon>
        <taxon>Pseudomonadati</taxon>
        <taxon>Pseudomonadota</taxon>
        <taxon>Alphaproteobacteria</taxon>
        <taxon>Caulobacterales</taxon>
        <taxon>Caulobacteraceae</taxon>
        <taxon>Asticcacaulis</taxon>
    </lineage>
</organism>
<dbReference type="HOGENOM" id="CLU_325624_0_0_5"/>
<dbReference type="Gene3D" id="1.10.287.130">
    <property type="match status" value="1"/>
</dbReference>
<dbReference type="PANTHER" id="PTHR43304">
    <property type="entry name" value="PHYTOCHROME-LIKE PROTEIN CPH1"/>
    <property type="match status" value="1"/>
</dbReference>
<name>E8RKI2_ASTEC</name>
<keyword evidence="10" id="KW-1185">Reference proteome</keyword>
<evidence type="ECO:0000259" key="8">
    <source>
        <dbReference type="PROSITE" id="PS50112"/>
    </source>
</evidence>
<dbReference type="Proteomes" id="UP000001492">
    <property type="component" value="Chromosome 1"/>
</dbReference>
<evidence type="ECO:0000256" key="7">
    <source>
        <dbReference type="SAM" id="Phobius"/>
    </source>
</evidence>
<dbReference type="InterPro" id="IPR052162">
    <property type="entry name" value="Sensor_kinase/Photoreceptor"/>
</dbReference>
<feature type="coiled-coil region" evidence="6">
    <location>
        <begin position="38"/>
        <end position="65"/>
    </location>
</feature>
<keyword evidence="7" id="KW-0472">Membrane</keyword>
<evidence type="ECO:0000313" key="10">
    <source>
        <dbReference type="Proteomes" id="UP000001492"/>
    </source>
</evidence>
<dbReference type="Pfam" id="PF08447">
    <property type="entry name" value="PAS_3"/>
    <property type="match status" value="1"/>
</dbReference>
<gene>
    <name evidence="9" type="ordered locus">Astex_0777</name>
</gene>
<protein>
    <recommendedName>
        <fullName evidence="2">histidine kinase</fullName>
        <ecNumber evidence="2">2.7.13.3</ecNumber>
    </recommendedName>
</protein>
<dbReference type="InterPro" id="IPR000014">
    <property type="entry name" value="PAS"/>
</dbReference>
<evidence type="ECO:0000256" key="2">
    <source>
        <dbReference type="ARBA" id="ARBA00012438"/>
    </source>
</evidence>
<evidence type="ECO:0000256" key="3">
    <source>
        <dbReference type="ARBA" id="ARBA00022553"/>
    </source>
</evidence>
<dbReference type="KEGG" id="aex:Astex_0777"/>
<keyword evidence="7" id="KW-0812">Transmembrane</keyword>
<accession>E8RKI2</accession>
<dbReference type="InterPro" id="IPR013655">
    <property type="entry name" value="PAS_fold_3"/>
</dbReference>
<keyword evidence="3" id="KW-0597">Phosphoprotein</keyword>
<keyword evidence="6" id="KW-0175">Coiled coil</keyword>
<dbReference type="eggNOG" id="COG3829">
    <property type="taxonomic scope" value="Bacteria"/>
</dbReference>
<feature type="coiled-coil region" evidence="6">
    <location>
        <begin position="609"/>
        <end position="636"/>
    </location>
</feature>
<dbReference type="Pfam" id="PF08448">
    <property type="entry name" value="PAS_4"/>
    <property type="match status" value="1"/>
</dbReference>
<dbReference type="EC" id="2.7.13.3" evidence="2"/>
<evidence type="ECO:0000256" key="5">
    <source>
        <dbReference type="ARBA" id="ARBA00022777"/>
    </source>
</evidence>
<dbReference type="CDD" id="cd00130">
    <property type="entry name" value="PAS"/>
    <property type="match status" value="1"/>
</dbReference>
<feature type="coiled-coil region" evidence="6">
    <location>
        <begin position="470"/>
        <end position="583"/>
    </location>
</feature>
<feature type="transmembrane region" description="Helical" evidence="7">
    <location>
        <begin position="9"/>
        <end position="33"/>
    </location>
</feature>
<dbReference type="AlphaFoldDB" id="E8RKI2"/>
<dbReference type="GO" id="GO:0004673">
    <property type="term" value="F:protein histidine kinase activity"/>
    <property type="evidence" value="ECO:0007669"/>
    <property type="project" value="UniProtKB-EC"/>
</dbReference>
<dbReference type="Gene3D" id="1.10.287.1490">
    <property type="match status" value="1"/>
</dbReference>
<evidence type="ECO:0000256" key="4">
    <source>
        <dbReference type="ARBA" id="ARBA00022679"/>
    </source>
</evidence>
<dbReference type="STRING" id="573065.Astex_0777"/>
<dbReference type="EMBL" id="CP002395">
    <property type="protein sequence ID" value="ADU12462.1"/>
    <property type="molecule type" value="Genomic_DNA"/>
</dbReference>
<dbReference type="InterPro" id="IPR013656">
    <property type="entry name" value="PAS_4"/>
</dbReference>
<evidence type="ECO:0000313" key="9">
    <source>
        <dbReference type="EMBL" id="ADU12462.1"/>
    </source>
</evidence>
<reference evidence="10" key="1">
    <citation type="submission" date="2010-12" db="EMBL/GenBank/DDBJ databases">
        <title>Complete sequence of chromosome 1 of Asticcacaulis excentricus CB 48.</title>
        <authorList>
            <consortium name="US DOE Joint Genome Institute"/>
            <person name="Lucas S."/>
            <person name="Copeland A."/>
            <person name="Lapidus A."/>
            <person name="Cheng J.-F."/>
            <person name="Bruce D."/>
            <person name="Goodwin L."/>
            <person name="Pitluck S."/>
            <person name="Teshima H."/>
            <person name="Davenport K."/>
            <person name="Detter J.C."/>
            <person name="Han C."/>
            <person name="Tapia R."/>
            <person name="Land M."/>
            <person name="Hauser L."/>
            <person name="Jeffries C."/>
            <person name="Kyrpides N."/>
            <person name="Ivanova N."/>
            <person name="Ovchinnikova G."/>
            <person name="Brun Y.V."/>
            <person name="Woyke T."/>
        </authorList>
    </citation>
    <scope>NUCLEOTIDE SEQUENCE [LARGE SCALE GENOMIC DNA]</scope>
    <source>
        <strain evidence="10">ATCC 15261 / DSM 4724 / KCTC 12464 / NCIMB 9791 / VKM B-1370 / CB 48</strain>
    </source>
</reference>
<dbReference type="SUPFAM" id="SSF55785">
    <property type="entry name" value="PYP-like sensor domain (PAS domain)"/>
    <property type="match status" value="3"/>
</dbReference>
<proteinExistence type="predicted"/>
<keyword evidence="4" id="KW-0808">Transferase</keyword>
<dbReference type="SMART" id="SM00091">
    <property type="entry name" value="PAS"/>
    <property type="match status" value="3"/>
</dbReference>
<keyword evidence="5" id="KW-0418">Kinase</keyword>
<dbReference type="Pfam" id="PF13426">
    <property type="entry name" value="PAS_9"/>
    <property type="match status" value="1"/>
</dbReference>
<feature type="domain" description="PAS" evidence="8">
    <location>
        <begin position="55"/>
        <end position="99"/>
    </location>
</feature>
<keyword evidence="7" id="KW-1133">Transmembrane helix</keyword>
<dbReference type="InterPro" id="IPR035965">
    <property type="entry name" value="PAS-like_dom_sf"/>
</dbReference>
<evidence type="ECO:0000256" key="1">
    <source>
        <dbReference type="ARBA" id="ARBA00000085"/>
    </source>
</evidence>
<dbReference type="PANTHER" id="PTHR43304:SF1">
    <property type="entry name" value="PAC DOMAIN-CONTAINING PROTEIN"/>
    <property type="match status" value="1"/>
</dbReference>
<evidence type="ECO:0000256" key="6">
    <source>
        <dbReference type="SAM" id="Coils"/>
    </source>
</evidence>
<dbReference type="Gene3D" id="3.30.450.20">
    <property type="entry name" value="PAS domain"/>
    <property type="match status" value="3"/>
</dbReference>
<dbReference type="PROSITE" id="PS50112">
    <property type="entry name" value="PAS"/>
    <property type="match status" value="1"/>
</dbReference>
<sequence>MLLESEADLIVVLGVLAALLLGAAIVAGLIAIIKTSQVRQFQDLLFKAERKIDQLERRMFNVLNAVPVALVETDATGKFIFANKTAHQLLGRKDNELIGLRFHSATWGITYPDGRVIPPDLLPIARTLRGQTVKGFQHLIVNHGSRTKVLVSVTSMPIINTNGEVIGSTTALVEIETQTGEGVGDISGVWRGHWFTAAPVPFWGLDQNGTVLDLNPRVSSLLDTPRDQAMNANWAKVFVADADFQKAVDFLADLAPEDQAGRTASINLSLKDVRGQAHPVILTAWIVHTQDGEAQGITVAAIPTTQTLTVSETPALPAPLSPALSDETQQALEDLQKAELARAALGVGVWSYDPVSDSIVEDEGMRRLIGREFDGGPTRITAEDQLRADEVFGDLMSGQSDTLDLDLTIPQADGTLRHVTLKGQAQMVEGRRELFGVAIDVTRAKSNAAAVPPAPLPIPEPVVIEDTAKIAALEADLAALDTARTEAEAERDALRAELEALKDAAATSETAESGENPELDALRAELEALKAEPKSTSEESPLNVALEASLAEIETLKARAAELTALESELETLRQDYATLAQTAAEAQPDTRDADIVALKAEIAELQGLKALESELSALKDEKAELEAEFAALQAAPVPEAKPERQLTDIAGDLSTLHRQWKSDGTLMRLSNGWQALTGCGAPEFFGEGWLDSVHPDDQDRIHAELAVHLAQKTAGELSYRVQTPSGFAPVLERLSPVMTDGQFEGLLGVAFDLSAHLPPPLPPVVEAGPDRLEFLTLKARTGQLELEIAQLQLAKLELERQAEHLDTALALSQRYETVGRLAGDVAADFSQMLNVMNAALDMIGRQADSPDLRRLSEAALAAGKRGERLTRQLLAFTTEAKEKA</sequence>
<comment type="catalytic activity">
    <reaction evidence="1">
        <text>ATP + protein L-histidine = ADP + protein N-phospho-L-histidine.</text>
        <dbReference type="EC" id="2.7.13.3"/>
    </reaction>
</comment>
<dbReference type="eggNOG" id="COG1196">
    <property type="taxonomic scope" value="Bacteria"/>
</dbReference>
<feature type="coiled-coil region" evidence="6">
    <location>
        <begin position="780"/>
        <end position="809"/>
    </location>
</feature>